<dbReference type="Gene3D" id="3.90.550.10">
    <property type="entry name" value="Spore Coat Polysaccharide Biosynthesis Protein SpsA, Chain A"/>
    <property type="match status" value="1"/>
</dbReference>
<sequence length="311" mass="35785">MNLVDVIIPTYKPDNKFLVSIKRLLAQTVAPGKIIIINTDKAVWDKTGIEEKLEELFEESDTELILEHIEKQDFDHGATRNFGVSKSKAEYFVCMTQDAVCFDKKTIEYLLRGMDKSIKMTYARQVPDKNANKIEKFTREFNYPAESMIKSFNERQTLGIKTYFASNVCAAYERETFNALGGFDTGEILNEDMLYAYKLIEHGYFIKYEAWAKVVHSHNYSGATQFKRNFDIGVSQASNPHIFRNIKSESEGKKMVLKTLRHLLSTHSYISVVKLVYISGCKYAGFLTGKNFKRLPKSVVKAFSMNKGFWR</sequence>
<evidence type="ECO:0000313" key="2">
    <source>
        <dbReference type="EMBL" id="KXB59159.1"/>
    </source>
</evidence>
<dbReference type="RefSeq" id="WP_060930847.1">
    <property type="nucleotide sequence ID" value="NZ_KQ959797.1"/>
</dbReference>
<evidence type="ECO:0000313" key="3">
    <source>
        <dbReference type="Proteomes" id="UP000070394"/>
    </source>
</evidence>
<evidence type="ECO:0000259" key="1">
    <source>
        <dbReference type="Pfam" id="PF00535"/>
    </source>
</evidence>
<dbReference type="Proteomes" id="UP000070394">
    <property type="component" value="Unassembled WGS sequence"/>
</dbReference>
<dbReference type="AlphaFoldDB" id="A0A133ZUN9"/>
<dbReference type="STRING" id="467210.HMPREF1866_00975"/>
<feature type="domain" description="Glycosyltransferase 2-like" evidence="1">
    <location>
        <begin position="6"/>
        <end position="179"/>
    </location>
</feature>
<dbReference type="PATRIC" id="fig|467210.3.peg.964"/>
<keyword evidence="2" id="KW-0808">Transferase</keyword>
<dbReference type="InterPro" id="IPR001173">
    <property type="entry name" value="Glyco_trans_2-like"/>
</dbReference>
<keyword evidence="3" id="KW-1185">Reference proteome</keyword>
<dbReference type="InterPro" id="IPR029044">
    <property type="entry name" value="Nucleotide-diphossugar_trans"/>
</dbReference>
<dbReference type="GO" id="GO:0016740">
    <property type="term" value="F:transferase activity"/>
    <property type="evidence" value="ECO:0007669"/>
    <property type="project" value="UniProtKB-KW"/>
</dbReference>
<dbReference type="SUPFAM" id="SSF53448">
    <property type="entry name" value="Nucleotide-diphospho-sugar transferases"/>
    <property type="match status" value="1"/>
</dbReference>
<gene>
    <name evidence="2" type="ORF">HMPREF1866_00975</name>
</gene>
<reference evidence="3" key="1">
    <citation type="submission" date="2016-01" db="EMBL/GenBank/DDBJ databases">
        <authorList>
            <person name="Mitreva M."/>
            <person name="Pepin K.H."/>
            <person name="Mihindukulasuriya K.A."/>
            <person name="Fulton R."/>
            <person name="Fronick C."/>
            <person name="O'Laughlin M."/>
            <person name="Miner T."/>
            <person name="Herter B."/>
            <person name="Rosa B.A."/>
            <person name="Cordes M."/>
            <person name="Tomlinson C."/>
            <person name="Wollam A."/>
            <person name="Palsikar V.B."/>
            <person name="Mardis E.R."/>
            <person name="Wilson R.K."/>
        </authorList>
    </citation>
    <scope>NUCLEOTIDE SEQUENCE [LARGE SCALE GENOMIC DNA]</scope>
    <source>
        <strain evidence="3">DNF00896</strain>
    </source>
</reference>
<dbReference type="PANTHER" id="PTHR43685:SF13">
    <property type="entry name" value="O ANTIGEN BIOSYNTHESIS RHAMNOSYLTRANSFERASE RFBN"/>
    <property type="match status" value="1"/>
</dbReference>
<dbReference type="InterPro" id="IPR050834">
    <property type="entry name" value="Glycosyltransf_2"/>
</dbReference>
<proteinExistence type="predicted"/>
<dbReference type="OrthoDB" id="9790005at2"/>
<accession>A0A133ZUN9</accession>
<dbReference type="PANTHER" id="PTHR43685">
    <property type="entry name" value="GLYCOSYLTRANSFERASE"/>
    <property type="match status" value="1"/>
</dbReference>
<dbReference type="EMBL" id="LSDA01000037">
    <property type="protein sequence ID" value="KXB59159.1"/>
    <property type="molecule type" value="Genomic_DNA"/>
</dbReference>
<dbReference type="Pfam" id="PF00535">
    <property type="entry name" value="Glycos_transf_2"/>
    <property type="match status" value="1"/>
</dbReference>
<comment type="caution">
    <text evidence="2">The sequence shown here is derived from an EMBL/GenBank/DDBJ whole genome shotgun (WGS) entry which is preliminary data.</text>
</comment>
<organism evidence="2 3">
    <name type="scientific">Lachnoanaerobaculum saburreum</name>
    <dbReference type="NCBI Taxonomy" id="467210"/>
    <lineage>
        <taxon>Bacteria</taxon>
        <taxon>Bacillati</taxon>
        <taxon>Bacillota</taxon>
        <taxon>Clostridia</taxon>
        <taxon>Lachnospirales</taxon>
        <taxon>Lachnospiraceae</taxon>
        <taxon>Lachnoanaerobaculum</taxon>
    </lineage>
</organism>
<name>A0A133ZUN9_9FIRM</name>
<dbReference type="GO" id="GO:0044010">
    <property type="term" value="P:single-species biofilm formation"/>
    <property type="evidence" value="ECO:0007669"/>
    <property type="project" value="TreeGrafter"/>
</dbReference>
<protein>
    <submittedName>
        <fullName evidence="2">Glycosyltransferase, group 2 family protein</fullName>
    </submittedName>
</protein>